<evidence type="ECO:0000313" key="7">
    <source>
        <dbReference type="EMBL" id="MFC3031711.1"/>
    </source>
</evidence>
<name>A0ABV7CGL3_9GAMM</name>
<feature type="transmembrane region" description="Helical" evidence="4">
    <location>
        <begin position="295"/>
        <end position="316"/>
    </location>
</feature>
<dbReference type="CDD" id="cd11386">
    <property type="entry name" value="MCP_signal"/>
    <property type="match status" value="1"/>
</dbReference>
<evidence type="ECO:0000256" key="3">
    <source>
        <dbReference type="PROSITE-ProRule" id="PRU00284"/>
    </source>
</evidence>
<evidence type="ECO:0000256" key="1">
    <source>
        <dbReference type="ARBA" id="ARBA00004370"/>
    </source>
</evidence>
<reference evidence="8" key="1">
    <citation type="journal article" date="2019" name="Int. J. Syst. Evol. Microbiol.">
        <title>The Global Catalogue of Microorganisms (GCM) 10K type strain sequencing project: providing services to taxonomists for standard genome sequencing and annotation.</title>
        <authorList>
            <consortium name="The Broad Institute Genomics Platform"/>
            <consortium name="The Broad Institute Genome Sequencing Center for Infectious Disease"/>
            <person name="Wu L."/>
            <person name="Ma J."/>
        </authorList>
    </citation>
    <scope>NUCLEOTIDE SEQUENCE [LARGE SCALE GENOMIC DNA]</scope>
    <source>
        <strain evidence="8">KCTC 42730</strain>
    </source>
</reference>
<dbReference type="Pfam" id="PF00015">
    <property type="entry name" value="MCPsignal"/>
    <property type="match status" value="1"/>
</dbReference>
<dbReference type="Gene3D" id="1.10.287.950">
    <property type="entry name" value="Methyl-accepting chemotaxis protein"/>
    <property type="match status" value="1"/>
</dbReference>
<dbReference type="SMART" id="SM00283">
    <property type="entry name" value="MA"/>
    <property type="match status" value="1"/>
</dbReference>
<evidence type="ECO:0000313" key="8">
    <source>
        <dbReference type="Proteomes" id="UP001595453"/>
    </source>
</evidence>
<dbReference type="SUPFAM" id="SSF58104">
    <property type="entry name" value="Methyl-accepting chemotaxis protein (MCP) signaling domain"/>
    <property type="match status" value="1"/>
</dbReference>
<evidence type="ECO:0000259" key="5">
    <source>
        <dbReference type="PROSITE" id="PS50111"/>
    </source>
</evidence>
<dbReference type="PROSITE" id="PS51753">
    <property type="entry name" value="HBM"/>
    <property type="match status" value="1"/>
</dbReference>
<keyword evidence="4" id="KW-0472">Membrane</keyword>
<keyword evidence="2 3" id="KW-0807">Transducer</keyword>
<dbReference type="InterPro" id="IPR004089">
    <property type="entry name" value="MCPsignal_dom"/>
</dbReference>
<evidence type="ECO:0000256" key="4">
    <source>
        <dbReference type="SAM" id="Phobius"/>
    </source>
</evidence>
<evidence type="ECO:0000259" key="6">
    <source>
        <dbReference type="PROSITE" id="PS51753"/>
    </source>
</evidence>
<dbReference type="EMBL" id="JBHRSD010000010">
    <property type="protein sequence ID" value="MFC3031711.1"/>
    <property type="molecule type" value="Genomic_DNA"/>
</dbReference>
<feature type="domain" description="HBM" evidence="6">
    <location>
        <begin position="45"/>
        <end position="285"/>
    </location>
</feature>
<proteinExistence type="predicted"/>
<keyword evidence="8" id="KW-1185">Reference proteome</keyword>
<gene>
    <name evidence="7" type="ORF">ACFOEE_04160</name>
</gene>
<sequence length="650" mass="70831">MLQQLRLSQQLAVSFGVMISLLVLLSLFSYFTISSGHSNFVDYRQLARTSNSVAVLQADLLSIRIAAIKYFKEQLPEHVKEFNERSANLGEQMQQAKQQLLEPELLALLSTAESQFVQYQDAFKRVIALYEKRHHIVTNTIDMVSMEVQQQAKTLRNAAYQANDTKLLYETAKLQEDLLLAQLYTARFLLTNAQSDFDKAKHEIQLVKGEVNLLLGFTNSEADNAALQSISQAMLQYTQAIDDVQATINQRNELINTKLNGLGPQIAEELEQIKLALKNTQDALGPQLQKQSEEAVTWIVLIAFAVTAFGVFLSWFNVRLIKAPIGGEPKEIAEVAERIAAGDLTIQFDNMQQHTGVYAAIIKMTNTLRDIIATLQTSVNNISASSEVLSSITAQAKSGAENQMEQLTHTAVAMDEMSSTVAEITRSAQLAADSASDADKHTARGHDQVVQTKQSMDMLVGSIQQVSTTISSLANETQSVGSILDVIRAIADQTNLLALNAAIEAARAGEQGRGFAVVADEVRNLASRTQNSTEEIQAMISKLQQEAQRAVTAMADNVSGAAVTAEKTELTGKALEAIAGSVGTIRDMNVQIASASEEQNTVTAQMSQSVRQISDSATETARGAEHAEQEAVKLLALASDLRAITAQFRV</sequence>
<dbReference type="PROSITE" id="PS50111">
    <property type="entry name" value="CHEMOTAXIS_TRANSDUC_2"/>
    <property type="match status" value="1"/>
</dbReference>
<evidence type="ECO:0000256" key="2">
    <source>
        <dbReference type="ARBA" id="ARBA00023224"/>
    </source>
</evidence>
<feature type="domain" description="Methyl-accepting transducer" evidence="5">
    <location>
        <begin position="378"/>
        <end position="614"/>
    </location>
</feature>
<dbReference type="RefSeq" id="WP_377121226.1">
    <property type="nucleotide sequence ID" value="NZ_JBHRSD010000010.1"/>
</dbReference>
<comment type="subcellular location">
    <subcellularLocation>
        <location evidence="1">Membrane</location>
    </subcellularLocation>
</comment>
<dbReference type="PANTHER" id="PTHR32089:SF112">
    <property type="entry name" value="LYSOZYME-LIKE PROTEIN-RELATED"/>
    <property type="match status" value="1"/>
</dbReference>
<feature type="transmembrane region" description="Helical" evidence="4">
    <location>
        <begin position="12"/>
        <end position="33"/>
    </location>
</feature>
<dbReference type="SMART" id="SM01358">
    <property type="entry name" value="HBM"/>
    <property type="match status" value="1"/>
</dbReference>
<comment type="caution">
    <text evidence="7">The sequence shown here is derived from an EMBL/GenBank/DDBJ whole genome shotgun (WGS) entry which is preliminary data.</text>
</comment>
<dbReference type="PANTHER" id="PTHR32089">
    <property type="entry name" value="METHYL-ACCEPTING CHEMOTAXIS PROTEIN MCPB"/>
    <property type="match status" value="1"/>
</dbReference>
<keyword evidence="4" id="KW-0812">Transmembrane</keyword>
<keyword evidence="4" id="KW-1133">Transmembrane helix</keyword>
<dbReference type="InterPro" id="IPR032255">
    <property type="entry name" value="HBM"/>
</dbReference>
<accession>A0ABV7CGL3</accession>
<dbReference type="Proteomes" id="UP001595453">
    <property type="component" value="Unassembled WGS sequence"/>
</dbReference>
<organism evidence="7 8">
    <name type="scientific">Pseudoalteromonas fenneropenaei</name>
    <dbReference type="NCBI Taxonomy" id="1737459"/>
    <lineage>
        <taxon>Bacteria</taxon>
        <taxon>Pseudomonadati</taxon>
        <taxon>Pseudomonadota</taxon>
        <taxon>Gammaproteobacteria</taxon>
        <taxon>Alteromonadales</taxon>
        <taxon>Pseudoalteromonadaceae</taxon>
        <taxon>Pseudoalteromonas</taxon>
    </lineage>
</organism>
<protein>
    <submittedName>
        <fullName evidence="7">Methyl-accepting chemotaxis protein</fullName>
    </submittedName>
</protein>